<proteinExistence type="inferred from homology"/>
<dbReference type="OrthoDB" id="523901at2759"/>
<organism evidence="4 5">
    <name type="scientific">Dibothriocephalus latus</name>
    <name type="common">Fish tapeworm</name>
    <name type="synonym">Diphyllobothrium latum</name>
    <dbReference type="NCBI Taxonomy" id="60516"/>
    <lineage>
        <taxon>Eukaryota</taxon>
        <taxon>Metazoa</taxon>
        <taxon>Spiralia</taxon>
        <taxon>Lophotrochozoa</taxon>
        <taxon>Platyhelminthes</taxon>
        <taxon>Cestoda</taxon>
        <taxon>Eucestoda</taxon>
        <taxon>Diphyllobothriidea</taxon>
        <taxon>Diphyllobothriidae</taxon>
        <taxon>Dibothriocephalus</taxon>
    </lineage>
</organism>
<sequence length="123" mass="14098">MSAADELKDKLKDLTEVYEEIAKKGAENQGDSADHGDKSSDNEDGLIKSHIVNYPHRRYYLDLKKNRRGYFLRLTMISTSARIKLAVPAEGMRDLYNSICDLLKTWWNQAPSSEEQKGSAWPY</sequence>
<evidence type="ECO:0000256" key="2">
    <source>
        <dbReference type="ARBA" id="ARBA00023125"/>
    </source>
</evidence>
<protein>
    <recommendedName>
        <fullName evidence="6">PurA ssDNA and RNA-binding protein</fullName>
    </recommendedName>
</protein>
<dbReference type="AlphaFoldDB" id="A0A3P7M3X8"/>
<reference evidence="4 5" key="1">
    <citation type="submission" date="2018-11" db="EMBL/GenBank/DDBJ databases">
        <authorList>
            <consortium name="Pathogen Informatics"/>
        </authorList>
    </citation>
    <scope>NUCLEOTIDE SEQUENCE [LARGE SCALE GENOMIC DNA]</scope>
</reference>
<dbReference type="PANTHER" id="PTHR12611:SF0">
    <property type="entry name" value="PURINE-RICH BINDING PROTEIN-ALPHA, ISOFORM B"/>
    <property type="match status" value="1"/>
</dbReference>
<dbReference type="GO" id="GO:0000977">
    <property type="term" value="F:RNA polymerase II transcription regulatory region sequence-specific DNA binding"/>
    <property type="evidence" value="ECO:0007669"/>
    <property type="project" value="InterPro"/>
</dbReference>
<name>A0A3P7M3X8_DIBLA</name>
<accession>A0A3P7M3X8</accession>
<feature type="region of interest" description="Disordered" evidence="3">
    <location>
        <begin position="23"/>
        <end position="47"/>
    </location>
</feature>
<dbReference type="GO" id="GO:0000981">
    <property type="term" value="F:DNA-binding transcription factor activity, RNA polymerase II-specific"/>
    <property type="evidence" value="ECO:0007669"/>
    <property type="project" value="TreeGrafter"/>
</dbReference>
<dbReference type="EMBL" id="UYRU01067702">
    <property type="protein sequence ID" value="VDN16958.1"/>
    <property type="molecule type" value="Genomic_DNA"/>
</dbReference>
<dbReference type="Gene3D" id="3.30.2450.30">
    <property type="match status" value="1"/>
</dbReference>
<evidence type="ECO:0000256" key="3">
    <source>
        <dbReference type="SAM" id="MobiDB-lite"/>
    </source>
</evidence>
<dbReference type="Proteomes" id="UP000281553">
    <property type="component" value="Unassembled WGS sequence"/>
</dbReference>
<dbReference type="GO" id="GO:0005634">
    <property type="term" value="C:nucleus"/>
    <property type="evidence" value="ECO:0007669"/>
    <property type="project" value="TreeGrafter"/>
</dbReference>
<evidence type="ECO:0008006" key="6">
    <source>
        <dbReference type="Google" id="ProtNLM"/>
    </source>
</evidence>
<gene>
    <name evidence="4" type="ORF">DILT_LOCUS12789</name>
</gene>
<dbReference type="GO" id="GO:0032422">
    <property type="term" value="F:purine-rich negative regulatory element binding"/>
    <property type="evidence" value="ECO:0007669"/>
    <property type="project" value="InterPro"/>
</dbReference>
<dbReference type="SMART" id="SM00712">
    <property type="entry name" value="PUR"/>
    <property type="match status" value="1"/>
</dbReference>
<keyword evidence="5" id="KW-1185">Reference proteome</keyword>
<dbReference type="Pfam" id="PF04845">
    <property type="entry name" value="PurA"/>
    <property type="match status" value="1"/>
</dbReference>
<dbReference type="InterPro" id="IPR006628">
    <property type="entry name" value="PUR-bd_fam"/>
</dbReference>
<evidence type="ECO:0000313" key="4">
    <source>
        <dbReference type="EMBL" id="VDN16958.1"/>
    </source>
</evidence>
<evidence type="ECO:0000256" key="1">
    <source>
        <dbReference type="ARBA" id="ARBA00009251"/>
    </source>
</evidence>
<comment type="similarity">
    <text evidence="1">Belongs to the PUR DNA-binding protein family.</text>
</comment>
<dbReference type="PANTHER" id="PTHR12611">
    <property type="entry name" value="PUR-TRANSCRIPTIONAL ACTIVATOR"/>
    <property type="match status" value="1"/>
</dbReference>
<evidence type="ECO:0000313" key="5">
    <source>
        <dbReference type="Proteomes" id="UP000281553"/>
    </source>
</evidence>
<keyword evidence="2" id="KW-0238">DNA-binding</keyword>